<sequence>MNWWNILAIAFGVQWVAFVPSYIFKTEKFYDLCGSTTFLACIWSAAALSGVSNPWQLLVVGLVTIWALRLGSFLFLRVMKTGEDSRFREIKHSAPRFLVAWTLQGAWVFLTLLAALVIVFNGAELTATPWGWAGLAIWIIGFVTEVVADRQKSAFREQKSKEKPFITSGLWKFSRHPNYAGEILLWLGMFIMSVPLLSGWLWLVVISPVFVYLLISRVSGVPMLEEQADKRWGEMEAYQAYKASTPKLFFGN</sequence>
<dbReference type="EMBL" id="BSYJ01000004">
    <property type="protein sequence ID" value="GMG87868.1"/>
    <property type="molecule type" value="Genomic_DNA"/>
</dbReference>
<comment type="caution">
    <text evidence="2">The sequence shown here is derived from an EMBL/GenBank/DDBJ whole genome shotgun (WGS) entry which is preliminary data.</text>
</comment>
<name>A0ABQ6M0J3_9GAMM</name>
<dbReference type="PANTHER" id="PTHR32251">
    <property type="entry name" value="3-OXO-5-ALPHA-STEROID 4-DEHYDROGENASE"/>
    <property type="match status" value="1"/>
</dbReference>
<dbReference type="InterPro" id="IPR010721">
    <property type="entry name" value="UstE-like"/>
</dbReference>
<proteinExistence type="predicted"/>
<keyword evidence="1" id="KW-0472">Membrane</keyword>
<feature type="transmembrane region" description="Helical" evidence="1">
    <location>
        <begin position="129"/>
        <end position="148"/>
    </location>
</feature>
<protein>
    <submittedName>
        <fullName evidence="2">DUF1295 domain-containing protein</fullName>
    </submittedName>
</protein>
<evidence type="ECO:0000256" key="1">
    <source>
        <dbReference type="SAM" id="Phobius"/>
    </source>
</evidence>
<dbReference type="PROSITE" id="PS50244">
    <property type="entry name" value="S5A_REDUCTASE"/>
    <property type="match status" value="1"/>
</dbReference>
<dbReference type="Pfam" id="PF06966">
    <property type="entry name" value="DUF1295"/>
    <property type="match status" value="1"/>
</dbReference>
<gene>
    <name evidence="2" type="ORF">MNKW57_21890</name>
</gene>
<feature type="transmembrane region" description="Helical" evidence="1">
    <location>
        <begin position="97"/>
        <end position="123"/>
    </location>
</feature>
<keyword evidence="1" id="KW-1133">Transmembrane helix</keyword>
<dbReference type="Proteomes" id="UP001224392">
    <property type="component" value="Unassembled WGS sequence"/>
</dbReference>
<feature type="transmembrane region" description="Helical" evidence="1">
    <location>
        <begin position="183"/>
        <end position="215"/>
    </location>
</feature>
<organism evidence="2 3">
    <name type="scientific">Biformimicrobium ophioploci</name>
    <dbReference type="NCBI Taxonomy" id="3036711"/>
    <lineage>
        <taxon>Bacteria</taxon>
        <taxon>Pseudomonadati</taxon>
        <taxon>Pseudomonadota</taxon>
        <taxon>Gammaproteobacteria</taxon>
        <taxon>Cellvibrionales</taxon>
        <taxon>Microbulbiferaceae</taxon>
        <taxon>Biformimicrobium</taxon>
    </lineage>
</organism>
<feature type="transmembrane region" description="Helical" evidence="1">
    <location>
        <begin position="6"/>
        <end position="24"/>
    </location>
</feature>
<dbReference type="PANTHER" id="PTHR32251:SF17">
    <property type="entry name" value="STEROID 5-ALPHA REDUCTASE C-TERMINAL DOMAIN-CONTAINING PROTEIN"/>
    <property type="match status" value="1"/>
</dbReference>
<keyword evidence="1" id="KW-0812">Transmembrane</keyword>
<reference evidence="2 3" key="1">
    <citation type="submission" date="2023-04" db="EMBL/GenBank/DDBJ databases">
        <title>Marinobulbifer ophiurae gen. nov., sp. Nov., isolate from tissue of brittle star Ophioplocus japonicus.</title>
        <authorList>
            <person name="Kawano K."/>
            <person name="Sawayama S."/>
            <person name="Nakagawa S."/>
        </authorList>
    </citation>
    <scope>NUCLEOTIDE SEQUENCE [LARGE SCALE GENOMIC DNA]</scope>
    <source>
        <strain evidence="2 3">NKW57</strain>
    </source>
</reference>
<evidence type="ECO:0000313" key="3">
    <source>
        <dbReference type="Proteomes" id="UP001224392"/>
    </source>
</evidence>
<evidence type="ECO:0000313" key="2">
    <source>
        <dbReference type="EMBL" id="GMG87868.1"/>
    </source>
</evidence>
<dbReference type="Gene3D" id="1.20.120.1630">
    <property type="match status" value="1"/>
</dbReference>
<accession>A0ABQ6M0J3</accession>
<feature type="transmembrane region" description="Helical" evidence="1">
    <location>
        <begin position="55"/>
        <end position="76"/>
    </location>
</feature>
<dbReference type="RefSeq" id="WP_285764483.1">
    <property type="nucleotide sequence ID" value="NZ_BSYJ01000004.1"/>
</dbReference>
<keyword evidence="3" id="KW-1185">Reference proteome</keyword>